<feature type="domain" description="PKD" evidence="3">
    <location>
        <begin position="669"/>
        <end position="755"/>
    </location>
</feature>
<evidence type="ECO:0000259" key="3">
    <source>
        <dbReference type="PROSITE" id="PS50093"/>
    </source>
</evidence>
<dbReference type="AlphaFoldDB" id="A0A9D2UJF4"/>
<dbReference type="InterPro" id="IPR032979">
    <property type="entry name" value="ENGase"/>
</dbReference>
<protein>
    <submittedName>
        <fullName evidence="4">Discoidin domain-containing protein</fullName>
    </submittedName>
</protein>
<dbReference type="InterPro" id="IPR026444">
    <property type="entry name" value="Secre_tail"/>
</dbReference>
<name>A0A9D2UJF4_9BACT</name>
<accession>A0A9D2UJF4</accession>
<evidence type="ECO:0000256" key="1">
    <source>
        <dbReference type="SAM" id="SignalP"/>
    </source>
</evidence>
<dbReference type="PROSITE" id="PS50022">
    <property type="entry name" value="FA58C_3"/>
    <property type="match status" value="1"/>
</dbReference>
<dbReference type="Gene3D" id="2.60.40.10">
    <property type="entry name" value="Immunoglobulins"/>
    <property type="match status" value="2"/>
</dbReference>
<dbReference type="Pfam" id="PF21910">
    <property type="entry name" value="GH85_C"/>
    <property type="match status" value="1"/>
</dbReference>
<comment type="caution">
    <text evidence="4">The sequence shown here is derived from an EMBL/GenBank/DDBJ whole genome shotgun (WGS) entry which is preliminary data.</text>
</comment>
<evidence type="ECO:0000313" key="5">
    <source>
        <dbReference type="Proteomes" id="UP000787625"/>
    </source>
</evidence>
<dbReference type="Gene3D" id="3.20.20.80">
    <property type="entry name" value="Glycosidases"/>
    <property type="match status" value="1"/>
</dbReference>
<reference evidence="4" key="1">
    <citation type="journal article" date="2021" name="PeerJ">
        <title>Extensive microbial diversity within the chicken gut microbiome revealed by metagenomics and culture.</title>
        <authorList>
            <person name="Gilroy R."/>
            <person name="Ravi A."/>
            <person name="Getino M."/>
            <person name="Pursley I."/>
            <person name="Horton D.L."/>
            <person name="Alikhan N.F."/>
            <person name="Baker D."/>
            <person name="Gharbi K."/>
            <person name="Hall N."/>
            <person name="Watson M."/>
            <person name="Adriaenssens E.M."/>
            <person name="Foster-Nyarko E."/>
            <person name="Jarju S."/>
            <person name="Secka A."/>
            <person name="Antonio M."/>
            <person name="Oren A."/>
            <person name="Chaudhuri R.R."/>
            <person name="La Ragione R."/>
            <person name="Hildebrand F."/>
            <person name="Pallen M.J."/>
        </authorList>
    </citation>
    <scope>NUCLEOTIDE SEQUENCE</scope>
    <source>
        <strain evidence="4">MalCec1-1739</strain>
    </source>
</reference>
<reference evidence="4" key="2">
    <citation type="submission" date="2021-04" db="EMBL/GenBank/DDBJ databases">
        <authorList>
            <person name="Gilroy R."/>
        </authorList>
    </citation>
    <scope>NUCLEOTIDE SEQUENCE</scope>
    <source>
        <strain evidence="4">MalCec1-1739</strain>
    </source>
</reference>
<dbReference type="InterPro" id="IPR054110">
    <property type="entry name" value="EndoD-like_D2"/>
</dbReference>
<dbReference type="SUPFAM" id="SSF49299">
    <property type="entry name" value="PKD domain"/>
    <property type="match status" value="1"/>
</dbReference>
<dbReference type="NCBIfam" id="TIGR04183">
    <property type="entry name" value="Por_Secre_tail"/>
    <property type="match status" value="1"/>
</dbReference>
<dbReference type="Pfam" id="PF00754">
    <property type="entry name" value="F5_F8_type_C"/>
    <property type="match status" value="1"/>
</dbReference>
<dbReference type="GO" id="GO:0033925">
    <property type="term" value="F:mannosyl-glycoprotein endo-beta-N-acetylglucosaminidase activity"/>
    <property type="evidence" value="ECO:0007669"/>
    <property type="project" value="InterPro"/>
</dbReference>
<dbReference type="PROSITE" id="PS50093">
    <property type="entry name" value="PKD"/>
    <property type="match status" value="1"/>
</dbReference>
<dbReference type="EMBL" id="DWUP01000166">
    <property type="protein sequence ID" value="HJD53489.1"/>
    <property type="molecule type" value="Genomic_DNA"/>
</dbReference>
<evidence type="ECO:0000259" key="2">
    <source>
        <dbReference type="PROSITE" id="PS50022"/>
    </source>
</evidence>
<organism evidence="4 5">
    <name type="scientific">Candidatus Avibacteroides avistercoris</name>
    <dbReference type="NCBI Taxonomy" id="2840690"/>
    <lineage>
        <taxon>Bacteria</taxon>
        <taxon>Pseudomonadati</taxon>
        <taxon>Bacteroidota</taxon>
        <taxon>Bacteroidia</taxon>
        <taxon>Bacteroidales</taxon>
        <taxon>Bacteroidaceae</taxon>
        <taxon>Bacteroidaceae incertae sedis</taxon>
        <taxon>Candidatus Avibacteroides</taxon>
    </lineage>
</organism>
<evidence type="ECO:0000313" key="4">
    <source>
        <dbReference type="EMBL" id="HJD53489.1"/>
    </source>
</evidence>
<dbReference type="InterPro" id="IPR022409">
    <property type="entry name" value="PKD/Chitinase_dom"/>
</dbReference>
<gene>
    <name evidence="4" type="ORF">IAA93_07190</name>
</gene>
<dbReference type="Pfam" id="PF03644">
    <property type="entry name" value="Glyco_hydro_85"/>
    <property type="match status" value="1"/>
</dbReference>
<proteinExistence type="predicted"/>
<feature type="chain" id="PRO_5039094218" evidence="1">
    <location>
        <begin position="22"/>
        <end position="1232"/>
    </location>
</feature>
<feature type="signal peptide" evidence="1">
    <location>
        <begin position="1"/>
        <end position="21"/>
    </location>
</feature>
<dbReference type="SUPFAM" id="SSF49785">
    <property type="entry name" value="Galactose-binding domain-like"/>
    <property type="match status" value="2"/>
</dbReference>
<dbReference type="InterPro" id="IPR000421">
    <property type="entry name" value="FA58C"/>
</dbReference>
<dbReference type="Gene3D" id="2.60.120.260">
    <property type="entry name" value="Galactose-binding domain-like"/>
    <property type="match status" value="3"/>
</dbReference>
<dbReference type="Pfam" id="PF00801">
    <property type="entry name" value="PKD"/>
    <property type="match status" value="1"/>
</dbReference>
<dbReference type="InterPro" id="IPR035986">
    <property type="entry name" value="PKD_dom_sf"/>
</dbReference>
<dbReference type="PANTHER" id="PTHR13246">
    <property type="entry name" value="ENDO BETA N-ACETYLGLUCOSAMINIDASE"/>
    <property type="match status" value="1"/>
</dbReference>
<dbReference type="InterPro" id="IPR000601">
    <property type="entry name" value="PKD_dom"/>
</dbReference>
<dbReference type="InterPro" id="IPR008979">
    <property type="entry name" value="Galactose-bd-like_sf"/>
</dbReference>
<dbReference type="GO" id="GO:0005829">
    <property type="term" value="C:cytosol"/>
    <property type="evidence" value="ECO:0007669"/>
    <property type="project" value="UniProtKB-SubCell"/>
</dbReference>
<dbReference type="InterPro" id="IPR005201">
    <property type="entry name" value="TIM_ENGase"/>
</dbReference>
<keyword evidence="1" id="KW-0732">Signal</keyword>
<dbReference type="InterPro" id="IPR013783">
    <property type="entry name" value="Ig-like_fold"/>
</dbReference>
<sequence length="1232" mass="134567">MNTKKLLGAALCSLVALGGFAQQPFGGCWHPKYVESWTPEADPDAKFNRSLVKLRPRIADDGIKANEYQYPDAKIAACLTMNPMCSTTPSQGANNFIGYNPTYWQYMDMIVWWGGSAGEGIIVPPTAPVVDVCHMNGVKVLGNVFFPPSAFSGDPEWVRQFLKEENGEYPIAKKMYEIAKFYGFDGWFLNEETYASTQSQWEGWISYFYECAHADGNYDMELQWYDANYYASGIMPLLAIDKNVSYMANYGSASATGISGNWSTFQSAGKTREEFFKQLYSGLEMAQGGLTGNANYFQPALPKTGHASSLQLFNPEEHIWKQVVEDILDTEDNCGRVAYDAIEEVFANESRVWVNLQGDPSNTASRDNSSTWPGLANAIQERSTIQDKPFVTCFSAGQGKYRFVEGEKQATQDWYHRGMQSILPTWRWWVESSANDNLVINYNWNDAYNVGTSVSISGRISANADHILRLYKTHMAIEQGDKFQLIYKSSTPGSINLKLGVVEDGNAFTDFTLKSAGTVNGWIVAEADLSSLAGKTVSIIALNIKAAASLSNYTASLGQLGIIPSSYSESLQVSNLEVQNELGEEEADLRIIWDAPADYDNVDHFDVYVERNGVKTLVGQTRDEAFYVPKFVREDDENSLVVSVVTVTKDMKQGEEVSITKNYPAMTAPEVSVMASKTLVTPGEQVTFTATANMKPKTYEWTAPAGAKLISQNGNTAVMQFDEEGLYSISVKVGNDVGTTNKTEANLVEVSSDKTLDNVAEGKTIHSVSGEIAASGEVASNIIDGRYSGLSVHQKWCVGGSKEHWVIIDLEQPYQLYWFKIYDASTNEAGTDNLNCYRIELSNDLNSWTEVIDATGRGDENIHEDWIKPTVARYVRFVPYDEDAPITIRIWEFQAYGAESPLSIDAVEPQSMQTNSTLKVSGTFDFGESQRSDNFAITAVSDNEDVLTVADVTSDSDAGTYELTLQSASLANVANVTVTFVNESYMVYTTFAVNVTDPTMQNLISGRTPTLTDSDTGFGAPADRGDVANVTDGNYETFFAPSYGDGSVVARFEYDLGGLKELSSLVLRLDYNDGTATDYSIPTAVSVEVSADGSSFTKLTDLDPAKEIRYNVTDASRASKVALCVTPGLFTSTKVVEFEVYGKDATGQGVDDTVAGGLTVAPSVVNAGEDVTVAGTALQSVKVYSMQGALVKTVAADGQYSVAVGTDGLASGIYLMLVEGEGYAETVKFVVR</sequence>
<dbReference type="SMART" id="SM00089">
    <property type="entry name" value="PKD"/>
    <property type="match status" value="1"/>
</dbReference>
<dbReference type="CDD" id="cd00146">
    <property type="entry name" value="PKD"/>
    <property type="match status" value="1"/>
</dbReference>
<dbReference type="PANTHER" id="PTHR13246:SF1">
    <property type="entry name" value="CYTOSOLIC ENDO-BETA-N-ACETYLGLUCOSAMINIDASE"/>
    <property type="match status" value="1"/>
</dbReference>
<dbReference type="Proteomes" id="UP000787625">
    <property type="component" value="Unassembled WGS sequence"/>
</dbReference>
<feature type="domain" description="F5/8 type C" evidence="2">
    <location>
        <begin position="752"/>
        <end position="898"/>
    </location>
</feature>